<dbReference type="GO" id="GO:0046872">
    <property type="term" value="F:metal ion binding"/>
    <property type="evidence" value="ECO:0007669"/>
    <property type="project" value="UniProtKB-KW"/>
</dbReference>
<keyword evidence="5 10" id="KW-0999">Mitochondrion inner membrane</keyword>
<evidence type="ECO:0000313" key="12">
    <source>
        <dbReference type="EMBL" id="EXJ81022.1"/>
    </source>
</evidence>
<dbReference type="InterPro" id="IPR000511">
    <property type="entry name" value="Holocyt_c/c1_synthase"/>
</dbReference>
<proteinExistence type="inferred from homology"/>
<protein>
    <recommendedName>
        <fullName evidence="10">Holocytochrome c-type synthase</fullName>
        <ecNumber evidence="10">4.4.1.17</ecNumber>
    </recommendedName>
</protein>
<feature type="compositionally biased region" description="Polar residues" evidence="11">
    <location>
        <begin position="66"/>
        <end position="87"/>
    </location>
</feature>
<keyword evidence="3 10" id="KW-0349">Heme</keyword>
<comment type="subcellular location">
    <subcellularLocation>
        <location evidence="1 10">Mitochondrion inner membrane</location>
    </subcellularLocation>
</comment>
<organism evidence="12 13">
    <name type="scientific">Capronia epimyces CBS 606.96</name>
    <dbReference type="NCBI Taxonomy" id="1182542"/>
    <lineage>
        <taxon>Eukaryota</taxon>
        <taxon>Fungi</taxon>
        <taxon>Dikarya</taxon>
        <taxon>Ascomycota</taxon>
        <taxon>Pezizomycotina</taxon>
        <taxon>Eurotiomycetes</taxon>
        <taxon>Chaetothyriomycetidae</taxon>
        <taxon>Chaetothyriales</taxon>
        <taxon>Herpotrichiellaceae</taxon>
        <taxon>Capronia</taxon>
    </lineage>
</organism>
<keyword evidence="6 10" id="KW-0408">Iron</keyword>
<dbReference type="PROSITE" id="PS00821">
    <property type="entry name" value="CYTO_HEME_LYASE_1"/>
    <property type="match status" value="1"/>
</dbReference>
<dbReference type="HOGENOM" id="CLU_048602_0_0_1"/>
<comment type="similarity">
    <text evidence="2 10">Belongs to the cytochrome c-type heme lyase family.</text>
</comment>
<dbReference type="PROSITE" id="PS00822">
    <property type="entry name" value="CYTO_HEME_LYASE_2"/>
    <property type="match status" value="1"/>
</dbReference>
<keyword evidence="7 10" id="KW-0496">Mitochondrion</keyword>
<evidence type="ECO:0000256" key="7">
    <source>
        <dbReference type="ARBA" id="ARBA00023128"/>
    </source>
</evidence>
<dbReference type="RefSeq" id="XP_007735610.1">
    <property type="nucleotide sequence ID" value="XM_007737420.1"/>
</dbReference>
<dbReference type="Pfam" id="PF01265">
    <property type="entry name" value="Cyto_heme_lyase"/>
    <property type="match status" value="1"/>
</dbReference>
<dbReference type="GeneID" id="19171410"/>
<evidence type="ECO:0000256" key="10">
    <source>
        <dbReference type="RuleBase" id="RU363130"/>
    </source>
</evidence>
<dbReference type="GO" id="GO:0005758">
    <property type="term" value="C:mitochondrial intermembrane space"/>
    <property type="evidence" value="ECO:0007669"/>
    <property type="project" value="EnsemblFungi"/>
</dbReference>
<keyword evidence="13" id="KW-1185">Reference proteome</keyword>
<evidence type="ECO:0000256" key="11">
    <source>
        <dbReference type="SAM" id="MobiDB-lite"/>
    </source>
</evidence>
<dbReference type="PANTHER" id="PTHR12743:SF3">
    <property type="entry name" value="HOLOCYTOCHROME-C SYNTHASE"/>
    <property type="match status" value="1"/>
</dbReference>
<comment type="function">
    <text evidence="10">Lyase that catalyzes the covalent linking of the heme group to the cytochrome C apoprotein to produce the mature functional cytochrome.</text>
</comment>
<evidence type="ECO:0000256" key="9">
    <source>
        <dbReference type="ARBA" id="ARBA00023239"/>
    </source>
</evidence>
<evidence type="ECO:0000256" key="2">
    <source>
        <dbReference type="ARBA" id="ARBA00007255"/>
    </source>
</evidence>
<feature type="region of interest" description="Disordered" evidence="11">
    <location>
        <begin position="1"/>
        <end position="90"/>
    </location>
</feature>
<evidence type="ECO:0000256" key="6">
    <source>
        <dbReference type="ARBA" id="ARBA00023004"/>
    </source>
</evidence>
<dbReference type="AlphaFoldDB" id="W9XKH4"/>
<evidence type="ECO:0000256" key="3">
    <source>
        <dbReference type="ARBA" id="ARBA00022617"/>
    </source>
</evidence>
<comment type="caution">
    <text evidence="12">The sequence shown here is derived from an EMBL/GenBank/DDBJ whole genome shotgun (WGS) entry which is preliminary data.</text>
</comment>
<evidence type="ECO:0000256" key="1">
    <source>
        <dbReference type="ARBA" id="ARBA00004273"/>
    </source>
</evidence>
<dbReference type="STRING" id="1182542.W9XKH4"/>
<dbReference type="PANTHER" id="PTHR12743">
    <property type="entry name" value="CYTOCHROME C1 HEME LYASE"/>
    <property type="match status" value="1"/>
</dbReference>
<dbReference type="EMBL" id="AMGY01000006">
    <property type="protein sequence ID" value="EXJ81022.1"/>
    <property type="molecule type" value="Genomic_DNA"/>
</dbReference>
<dbReference type="Proteomes" id="UP000019478">
    <property type="component" value="Unassembled WGS sequence"/>
</dbReference>
<evidence type="ECO:0000313" key="13">
    <source>
        <dbReference type="Proteomes" id="UP000019478"/>
    </source>
</evidence>
<evidence type="ECO:0000256" key="4">
    <source>
        <dbReference type="ARBA" id="ARBA00022723"/>
    </source>
</evidence>
<evidence type="ECO:0000256" key="8">
    <source>
        <dbReference type="ARBA" id="ARBA00023136"/>
    </source>
</evidence>
<evidence type="ECO:0000256" key="5">
    <source>
        <dbReference type="ARBA" id="ARBA00022792"/>
    </source>
</evidence>
<dbReference type="eggNOG" id="KOG3996">
    <property type="taxonomic scope" value="Eukaryota"/>
</dbReference>
<keyword evidence="9 10" id="KW-0456">Lyase</keyword>
<comment type="catalytic activity">
    <reaction evidence="10">
        <text>holo-[cytochrome c] = apo-[cytochrome c] + heme b</text>
        <dbReference type="Rhea" id="RHEA:22648"/>
        <dbReference type="Rhea" id="RHEA-COMP:10725"/>
        <dbReference type="Rhea" id="RHEA-COMP:10726"/>
        <dbReference type="ChEBI" id="CHEBI:29950"/>
        <dbReference type="ChEBI" id="CHEBI:60344"/>
        <dbReference type="ChEBI" id="CHEBI:83739"/>
        <dbReference type="EC" id="4.4.1.17"/>
    </reaction>
</comment>
<dbReference type="GO" id="GO:0005743">
    <property type="term" value="C:mitochondrial inner membrane"/>
    <property type="evidence" value="ECO:0007669"/>
    <property type="project" value="UniProtKB-SubCell"/>
</dbReference>
<dbReference type="EC" id="4.4.1.17" evidence="10"/>
<name>W9XKH4_9EURO</name>
<dbReference type="GO" id="GO:0004408">
    <property type="term" value="F:holocytochrome-c synthase activity"/>
    <property type="evidence" value="ECO:0007669"/>
    <property type="project" value="UniProtKB-EC"/>
</dbReference>
<gene>
    <name evidence="12" type="ORF">A1O3_07310</name>
</gene>
<reference evidence="12 13" key="1">
    <citation type="submission" date="2013-03" db="EMBL/GenBank/DDBJ databases">
        <title>The Genome Sequence of Capronia epimyces CBS 606.96.</title>
        <authorList>
            <consortium name="The Broad Institute Genomics Platform"/>
            <person name="Cuomo C."/>
            <person name="de Hoog S."/>
            <person name="Gorbushina A."/>
            <person name="Walker B."/>
            <person name="Young S.K."/>
            <person name="Zeng Q."/>
            <person name="Gargeya S."/>
            <person name="Fitzgerald M."/>
            <person name="Haas B."/>
            <person name="Abouelleil A."/>
            <person name="Allen A.W."/>
            <person name="Alvarado L."/>
            <person name="Arachchi H.M."/>
            <person name="Berlin A.M."/>
            <person name="Chapman S.B."/>
            <person name="Gainer-Dewar J."/>
            <person name="Goldberg J."/>
            <person name="Griggs A."/>
            <person name="Gujja S."/>
            <person name="Hansen M."/>
            <person name="Howarth C."/>
            <person name="Imamovic A."/>
            <person name="Ireland A."/>
            <person name="Larimer J."/>
            <person name="McCowan C."/>
            <person name="Murphy C."/>
            <person name="Pearson M."/>
            <person name="Poon T.W."/>
            <person name="Priest M."/>
            <person name="Roberts A."/>
            <person name="Saif S."/>
            <person name="Shea T."/>
            <person name="Sisk P."/>
            <person name="Sykes S."/>
            <person name="Wortman J."/>
            <person name="Nusbaum C."/>
            <person name="Birren B."/>
        </authorList>
    </citation>
    <scope>NUCLEOTIDE SEQUENCE [LARGE SCALE GENOMIC DNA]</scope>
    <source>
        <strain evidence="12 13">CBS 606.96</strain>
    </source>
</reference>
<dbReference type="OrthoDB" id="1158011at2759"/>
<keyword evidence="8 10" id="KW-0472">Membrane</keyword>
<accession>W9XKH4</accession>
<sequence length="351" mass="38885">MGWFWADQPRPSASLVAPHPLPRSDATPPAGCPMHKPGANAPMPFLPHRDQSSPSPSSCPVKSREQQPSPDTPQSSEPQQTSRSSLALSKLNPLNYMPSLSNIRPADSPQEVSLPLDREISSIPRGDSDSNWEYPSPQQMYNAMLRKGYTDTPADAVESMVAVHNFLNEGAWNEIEEWEQVFSKGLMHGWQVCSRGEQGIAMERAKREMLAERRKALGLSDPDDESRPKLIRFMGRPGEPTPKARILSALGYVMPEKFGGEPPFDRHDWYVSRKMPDGSVKQVRYVIDYYSGGVQETGEPVFYLDIRPALDTPTAAVERAMRWGGDLWHRASGGAAREAEARSKGSDGNAS</sequence>
<keyword evidence="4 10" id="KW-0479">Metal-binding</keyword>